<sequence length="389" mass="43916">MTHLPVVLDNGTGFIKCGYAGSHFPTTAFQTAVGRPILRSGQKHATTKELKDIMRGDETNEIGHLLEMKYPIANGVIRDMDEMCLLWDYTFHEKLGIDPKNHDLMLSEIPMFSTRHRSKLYETMFERYGFQSIQSAAQGILSLYSNGLDTGVAVECGEGVIHCTPIFEGYAVPKANKRVDIGGRNITEFLVRLMQRRGYSFNKSSDFETVRVMKEMFCYAACDPALEKTLALETTTLEKTFTLPDGSICRIGQERFEATEALFQPHLMGVESEGLSHQVWNCIQAADVDLRARLYEHVVLSGGSTMFPGLSSRLERDMKEFFVERAVRGDRSKLGRFKLRIEDSPRRKYMVYLGASTLATLKDSAPDSWMTKHEWEEAGESGVRARFGV</sequence>
<dbReference type="PANTHER" id="PTHR11937">
    <property type="entry name" value="ACTIN"/>
    <property type="match status" value="1"/>
</dbReference>
<dbReference type="EMBL" id="CYKH01001860">
    <property type="protein sequence ID" value="CUG90744.1"/>
    <property type="molecule type" value="Genomic_DNA"/>
</dbReference>
<reference evidence="4" key="1">
    <citation type="submission" date="2015-09" db="EMBL/GenBank/DDBJ databases">
        <authorList>
            <consortium name="Pathogen Informatics"/>
        </authorList>
    </citation>
    <scope>NUCLEOTIDE SEQUENCE [LARGE SCALE GENOMIC DNA]</scope>
    <source>
        <strain evidence="4">Lake Konstanz</strain>
    </source>
</reference>
<dbReference type="Proteomes" id="UP000051952">
    <property type="component" value="Unassembled WGS sequence"/>
</dbReference>
<accession>A0A0S4JN99</accession>
<proteinExistence type="inferred from homology"/>
<keyword evidence="4" id="KW-1185">Reference proteome</keyword>
<organism evidence="3 4">
    <name type="scientific">Bodo saltans</name>
    <name type="common">Flagellated protozoan</name>
    <dbReference type="NCBI Taxonomy" id="75058"/>
    <lineage>
        <taxon>Eukaryota</taxon>
        <taxon>Discoba</taxon>
        <taxon>Euglenozoa</taxon>
        <taxon>Kinetoplastea</taxon>
        <taxon>Metakinetoplastina</taxon>
        <taxon>Eubodonida</taxon>
        <taxon>Bodonidae</taxon>
        <taxon>Bodo</taxon>
    </lineage>
</organism>
<name>A0A0S4JN99_BODSA</name>
<gene>
    <name evidence="3" type="ORF">BSAL_28580</name>
</gene>
<comment type="catalytic activity">
    <reaction evidence="1">
        <text>ATP + H2O = ADP + phosphate + H(+)</text>
        <dbReference type="Rhea" id="RHEA:13065"/>
        <dbReference type="ChEBI" id="CHEBI:15377"/>
        <dbReference type="ChEBI" id="CHEBI:15378"/>
        <dbReference type="ChEBI" id="CHEBI:30616"/>
        <dbReference type="ChEBI" id="CHEBI:43474"/>
        <dbReference type="ChEBI" id="CHEBI:456216"/>
    </reaction>
</comment>
<dbReference type="OrthoDB" id="5132116at2759"/>
<dbReference type="FunFam" id="3.30.420.40:FF:000050">
    <property type="entry name" value="Actin, alpha skeletal muscle"/>
    <property type="match status" value="1"/>
</dbReference>
<dbReference type="SUPFAM" id="SSF53067">
    <property type="entry name" value="Actin-like ATPase domain"/>
    <property type="match status" value="2"/>
</dbReference>
<evidence type="ECO:0000256" key="1">
    <source>
        <dbReference type="ARBA" id="ARBA00049360"/>
    </source>
</evidence>
<dbReference type="SMART" id="SM00268">
    <property type="entry name" value="ACTIN"/>
    <property type="match status" value="1"/>
</dbReference>
<dbReference type="OMA" id="WEDMQHL"/>
<dbReference type="AlphaFoldDB" id="A0A0S4JN99"/>
<evidence type="ECO:0000313" key="4">
    <source>
        <dbReference type="Proteomes" id="UP000051952"/>
    </source>
</evidence>
<dbReference type="Pfam" id="PF00022">
    <property type="entry name" value="Actin"/>
    <property type="match status" value="1"/>
</dbReference>
<dbReference type="PRINTS" id="PR00190">
    <property type="entry name" value="ACTIN"/>
</dbReference>
<evidence type="ECO:0000313" key="3">
    <source>
        <dbReference type="EMBL" id="CUG90744.1"/>
    </source>
</evidence>
<dbReference type="FunFam" id="3.90.640.10:FF:000007">
    <property type="entry name" value="Actin like 7B"/>
    <property type="match status" value="1"/>
</dbReference>
<protein>
    <submittedName>
        <fullName evidence="3">Actin-related protein 2, putative</fullName>
    </submittedName>
</protein>
<evidence type="ECO:0000256" key="2">
    <source>
        <dbReference type="RuleBase" id="RU000487"/>
    </source>
</evidence>
<dbReference type="VEuPathDB" id="TriTrypDB:BSAL_28580"/>
<dbReference type="InterPro" id="IPR043129">
    <property type="entry name" value="ATPase_NBD"/>
</dbReference>
<dbReference type="Gene3D" id="3.90.640.10">
    <property type="entry name" value="Actin, Chain A, domain 4"/>
    <property type="match status" value="1"/>
</dbReference>
<comment type="similarity">
    <text evidence="2">Belongs to the actin family.</text>
</comment>
<dbReference type="Gene3D" id="3.30.420.40">
    <property type="match status" value="2"/>
</dbReference>
<dbReference type="InterPro" id="IPR004000">
    <property type="entry name" value="Actin"/>
</dbReference>